<dbReference type="GeneTree" id="ENSGT01040000240385"/>
<dbReference type="InterPro" id="IPR006574">
    <property type="entry name" value="PRY"/>
</dbReference>
<dbReference type="STRING" id="7994.ENSAMXP00000045885"/>
<dbReference type="Pfam" id="PF25600">
    <property type="entry name" value="TRIM_CC"/>
    <property type="match status" value="1"/>
</dbReference>
<dbReference type="CDD" id="cd13733">
    <property type="entry name" value="SPRY_PRY_C-I_1"/>
    <property type="match status" value="1"/>
</dbReference>
<keyword evidence="4" id="KW-1185">Reference proteome</keyword>
<dbReference type="Pfam" id="PF13765">
    <property type="entry name" value="PRY"/>
    <property type="match status" value="1"/>
</dbReference>
<dbReference type="Proteomes" id="UP000018467">
    <property type="component" value="Unassembled WGS sequence"/>
</dbReference>
<evidence type="ECO:0000313" key="4">
    <source>
        <dbReference type="Proteomes" id="UP000018467"/>
    </source>
</evidence>
<name>A0A3B1JVL5_ASTMX</name>
<dbReference type="Gene3D" id="2.60.120.920">
    <property type="match status" value="1"/>
</dbReference>
<dbReference type="InterPro" id="IPR043136">
    <property type="entry name" value="B30.2/SPRY_sf"/>
</dbReference>
<evidence type="ECO:0000259" key="2">
    <source>
        <dbReference type="PROSITE" id="PS50188"/>
    </source>
</evidence>
<evidence type="ECO:0000256" key="1">
    <source>
        <dbReference type="SAM" id="Coils"/>
    </source>
</evidence>
<dbReference type="InParanoid" id="A0A3B1JVL5"/>
<dbReference type="InterPro" id="IPR001870">
    <property type="entry name" value="B30.2/SPRY"/>
</dbReference>
<dbReference type="PROSITE" id="PS50188">
    <property type="entry name" value="B302_SPRY"/>
    <property type="match status" value="1"/>
</dbReference>
<dbReference type="PANTHER" id="PTHR24103">
    <property type="entry name" value="E3 UBIQUITIN-PROTEIN LIGASE TRIM"/>
    <property type="match status" value="1"/>
</dbReference>
<accession>A0A3B1JVL5</accession>
<reference evidence="4" key="1">
    <citation type="submission" date="2013-03" db="EMBL/GenBank/DDBJ databases">
        <authorList>
            <person name="Jeffery W."/>
            <person name="Warren W."/>
            <person name="Wilson R.K."/>
        </authorList>
    </citation>
    <scope>NUCLEOTIDE SEQUENCE</scope>
    <source>
        <strain evidence="4">female</strain>
    </source>
</reference>
<dbReference type="InterPro" id="IPR003879">
    <property type="entry name" value="Butyrophylin_SPRY"/>
</dbReference>
<dbReference type="InterPro" id="IPR058030">
    <property type="entry name" value="TRIM8/14/16/25/29/45/65_CC"/>
</dbReference>
<reference evidence="3" key="3">
    <citation type="submission" date="2025-08" db="UniProtKB">
        <authorList>
            <consortium name="Ensembl"/>
        </authorList>
    </citation>
    <scope>IDENTIFICATION</scope>
</reference>
<dbReference type="PRINTS" id="PR01407">
    <property type="entry name" value="BUTYPHLNCDUF"/>
</dbReference>
<sequence length="283" mass="32655">QENTNRVISDSKYVFTALKDSITRLQTEVLEVMEEKQKAAERQAEDLEQEITELKRRDTELEQLSHTEDRLHLLQVMMDDGFLDDELIYYLILISHTVFLSEDVTLDPDTAHPNLILSDDRKQVRYGDKKQKCPDKPERFDKYIDVLGNEEFSSGRFYYEVQVRGKTEWSLGVVKESVDRKGEIILAPQNGFWTLIMRNGNKYTACAEHPVPHPLRGKPQKVGVFVDYEKGLVSFYDVEARSLIYSYKGQSFTEKLYPFFSPGLNDDGKNSAPLIITPVSNTE</sequence>
<organism evidence="3 4">
    <name type="scientific">Astyanax mexicanus</name>
    <name type="common">Blind cave fish</name>
    <name type="synonym">Astyanax fasciatus mexicanus</name>
    <dbReference type="NCBI Taxonomy" id="7994"/>
    <lineage>
        <taxon>Eukaryota</taxon>
        <taxon>Metazoa</taxon>
        <taxon>Chordata</taxon>
        <taxon>Craniata</taxon>
        <taxon>Vertebrata</taxon>
        <taxon>Euteleostomi</taxon>
        <taxon>Actinopterygii</taxon>
        <taxon>Neopterygii</taxon>
        <taxon>Teleostei</taxon>
        <taxon>Ostariophysi</taxon>
        <taxon>Characiformes</taxon>
        <taxon>Characoidei</taxon>
        <taxon>Acestrorhamphidae</taxon>
        <taxon>Acestrorhamphinae</taxon>
        <taxon>Astyanax</taxon>
    </lineage>
</organism>
<dbReference type="InterPro" id="IPR013320">
    <property type="entry name" value="ConA-like_dom_sf"/>
</dbReference>
<feature type="coiled-coil region" evidence="1">
    <location>
        <begin position="22"/>
        <end position="64"/>
    </location>
</feature>
<dbReference type="AlphaFoldDB" id="A0A3B1JVL5"/>
<proteinExistence type="predicted"/>
<reference evidence="4" key="2">
    <citation type="journal article" date="2014" name="Nat. Commun.">
        <title>The cavefish genome reveals candidate genes for eye loss.</title>
        <authorList>
            <person name="McGaugh S.E."/>
            <person name="Gross J.B."/>
            <person name="Aken B."/>
            <person name="Blin M."/>
            <person name="Borowsky R."/>
            <person name="Chalopin D."/>
            <person name="Hinaux H."/>
            <person name="Jeffery W.R."/>
            <person name="Keene A."/>
            <person name="Ma L."/>
            <person name="Minx P."/>
            <person name="Murphy D."/>
            <person name="O'Quin K.E."/>
            <person name="Retaux S."/>
            <person name="Rohner N."/>
            <person name="Searle S.M."/>
            <person name="Stahl B.A."/>
            <person name="Tabin C."/>
            <person name="Volff J.N."/>
            <person name="Yoshizawa M."/>
            <person name="Warren W.C."/>
        </authorList>
    </citation>
    <scope>NUCLEOTIDE SEQUENCE [LARGE SCALE GENOMIC DNA]</scope>
    <source>
        <strain evidence="4">female</strain>
    </source>
</reference>
<dbReference type="SMART" id="SM00589">
    <property type="entry name" value="PRY"/>
    <property type="match status" value="1"/>
</dbReference>
<protein>
    <recommendedName>
        <fullName evidence="2">B30.2/SPRY domain-containing protein</fullName>
    </recommendedName>
</protein>
<dbReference type="Pfam" id="PF00622">
    <property type="entry name" value="SPRY"/>
    <property type="match status" value="1"/>
</dbReference>
<dbReference type="Ensembl" id="ENSAMXT00000037425.1">
    <property type="protein sequence ID" value="ENSAMXP00000045885.1"/>
    <property type="gene ID" value="ENSAMXG00000038467.1"/>
</dbReference>
<keyword evidence="1" id="KW-0175">Coiled coil</keyword>
<dbReference type="SMART" id="SM00449">
    <property type="entry name" value="SPRY"/>
    <property type="match status" value="1"/>
</dbReference>
<dbReference type="SUPFAM" id="SSF49899">
    <property type="entry name" value="Concanavalin A-like lectins/glucanases"/>
    <property type="match status" value="1"/>
</dbReference>
<dbReference type="InterPro" id="IPR050143">
    <property type="entry name" value="TRIM/RBCC"/>
</dbReference>
<feature type="domain" description="B30.2/SPRY" evidence="2">
    <location>
        <begin position="84"/>
        <end position="279"/>
    </location>
</feature>
<dbReference type="FunFam" id="2.60.120.920:FF:000004">
    <property type="entry name" value="Butyrophilin subfamily 1 member A1"/>
    <property type="match status" value="1"/>
</dbReference>
<reference evidence="3" key="4">
    <citation type="submission" date="2025-09" db="UniProtKB">
        <authorList>
            <consortium name="Ensembl"/>
        </authorList>
    </citation>
    <scope>IDENTIFICATION</scope>
</reference>
<dbReference type="InterPro" id="IPR003877">
    <property type="entry name" value="SPRY_dom"/>
</dbReference>
<evidence type="ECO:0000313" key="3">
    <source>
        <dbReference type="Ensembl" id="ENSAMXP00000045885.1"/>
    </source>
</evidence>
<dbReference type="Bgee" id="ENSAMXG00000038467">
    <property type="expression patterns" value="Expressed in pharyngeal gill and 9 other cell types or tissues"/>
</dbReference>